<accession>A0A0E0PQM8</accession>
<proteinExistence type="predicted"/>
<sequence length="55" mass="6182">MASFLLINFDSDSGSGGRGTCHMDWCRQPNDPKLHEGCEPGLIQATKHDIHEKYH</sequence>
<evidence type="ECO:0000313" key="2">
    <source>
        <dbReference type="Proteomes" id="UP000008022"/>
    </source>
</evidence>
<organism evidence="1 2">
    <name type="scientific">Oryza rufipogon</name>
    <name type="common">Brownbeard rice</name>
    <name type="synonym">Asian wild rice</name>
    <dbReference type="NCBI Taxonomy" id="4529"/>
    <lineage>
        <taxon>Eukaryota</taxon>
        <taxon>Viridiplantae</taxon>
        <taxon>Streptophyta</taxon>
        <taxon>Embryophyta</taxon>
        <taxon>Tracheophyta</taxon>
        <taxon>Spermatophyta</taxon>
        <taxon>Magnoliopsida</taxon>
        <taxon>Liliopsida</taxon>
        <taxon>Poales</taxon>
        <taxon>Poaceae</taxon>
        <taxon>BOP clade</taxon>
        <taxon>Oryzoideae</taxon>
        <taxon>Oryzeae</taxon>
        <taxon>Oryzinae</taxon>
        <taxon>Oryza</taxon>
    </lineage>
</organism>
<protein>
    <submittedName>
        <fullName evidence="1">Uncharacterized protein</fullName>
    </submittedName>
</protein>
<dbReference type="AlphaFoldDB" id="A0A0E0PQM8"/>
<dbReference type="EnsemblPlants" id="ORUFI05G26090.1">
    <property type="protein sequence ID" value="ORUFI05G26090.1"/>
    <property type="gene ID" value="ORUFI05G26090"/>
</dbReference>
<name>A0A0E0PQM8_ORYRU</name>
<dbReference type="HOGENOM" id="CLU_3035749_0_0_1"/>
<reference evidence="2" key="1">
    <citation type="submission" date="2013-06" db="EMBL/GenBank/DDBJ databases">
        <authorList>
            <person name="Zhao Q."/>
        </authorList>
    </citation>
    <scope>NUCLEOTIDE SEQUENCE</scope>
    <source>
        <strain evidence="2">cv. W1943</strain>
    </source>
</reference>
<dbReference type="Proteomes" id="UP000008022">
    <property type="component" value="Unassembled WGS sequence"/>
</dbReference>
<dbReference type="Gramene" id="ORUFI05G26090.1">
    <property type="protein sequence ID" value="ORUFI05G26090.1"/>
    <property type="gene ID" value="ORUFI05G26090"/>
</dbReference>
<evidence type="ECO:0000313" key="1">
    <source>
        <dbReference type="EnsemblPlants" id="ORUFI05G26090.1"/>
    </source>
</evidence>
<keyword evidence="2" id="KW-1185">Reference proteome</keyword>
<reference evidence="1" key="2">
    <citation type="submission" date="2015-06" db="UniProtKB">
        <authorList>
            <consortium name="EnsemblPlants"/>
        </authorList>
    </citation>
    <scope>IDENTIFICATION</scope>
</reference>